<feature type="domain" description="Peptidase S1" evidence="7">
    <location>
        <begin position="12"/>
        <end position="236"/>
    </location>
</feature>
<evidence type="ECO:0000256" key="3">
    <source>
        <dbReference type="ARBA" id="ARBA00022801"/>
    </source>
</evidence>
<dbReference type="Gene3D" id="2.40.10.10">
    <property type="entry name" value="Trypsin-like serine proteases"/>
    <property type="match status" value="2"/>
</dbReference>
<gene>
    <name evidence="9" type="primary">LOC107379393</name>
    <name evidence="8" type="ORF">G4P62_005635</name>
</gene>
<evidence type="ECO:0000313" key="10">
    <source>
        <dbReference type="Proteomes" id="UP000694548"/>
    </source>
</evidence>
<accession>A0A8C6KFA1</accession>
<dbReference type="PANTHER" id="PTHR24271">
    <property type="entry name" value="KALLIKREIN-RELATED"/>
    <property type="match status" value="1"/>
</dbReference>
<name>A0A8C6KFA1_NOTFU</name>
<evidence type="ECO:0000256" key="2">
    <source>
        <dbReference type="ARBA" id="ARBA00022670"/>
    </source>
</evidence>
<evidence type="ECO:0000256" key="5">
    <source>
        <dbReference type="ARBA" id="ARBA00023157"/>
    </source>
</evidence>
<evidence type="ECO:0000256" key="6">
    <source>
        <dbReference type="SAM" id="SignalP"/>
    </source>
</evidence>
<evidence type="ECO:0000256" key="4">
    <source>
        <dbReference type="ARBA" id="ARBA00022825"/>
    </source>
</evidence>
<dbReference type="GO" id="GO:0006508">
    <property type="term" value="P:proteolysis"/>
    <property type="evidence" value="ECO:0007669"/>
    <property type="project" value="UniProtKB-KW"/>
</dbReference>
<dbReference type="CDD" id="cd00190">
    <property type="entry name" value="Tryp_SPc"/>
    <property type="match status" value="1"/>
</dbReference>
<reference evidence="9" key="1">
    <citation type="submission" date="2014-08" db="EMBL/GenBank/DDBJ databases">
        <authorList>
            <person name="Senf B."/>
            <person name="Petzold A."/>
            <person name="Downie B.R."/>
            <person name="Koch P."/>
            <person name="Platzer M."/>
        </authorList>
    </citation>
    <scope>NUCLEOTIDE SEQUENCE [LARGE SCALE GENOMIC DNA]</scope>
    <source>
        <strain evidence="9">GRZ</strain>
    </source>
</reference>
<dbReference type="PROSITE" id="PS50240">
    <property type="entry name" value="TRYPSIN_DOM"/>
    <property type="match status" value="1"/>
</dbReference>
<reference evidence="9" key="3">
    <citation type="submission" date="2025-05" db="UniProtKB">
        <authorList>
            <consortium name="Ensembl"/>
        </authorList>
    </citation>
    <scope>IDENTIFICATION</scope>
</reference>
<dbReference type="GeneTree" id="ENSGT01050000244971"/>
<organism evidence="9 10">
    <name type="scientific">Nothobranchius furzeri</name>
    <name type="common">Turquoise killifish</name>
    <dbReference type="NCBI Taxonomy" id="105023"/>
    <lineage>
        <taxon>Eukaryota</taxon>
        <taxon>Metazoa</taxon>
        <taxon>Chordata</taxon>
        <taxon>Craniata</taxon>
        <taxon>Vertebrata</taxon>
        <taxon>Euteleostomi</taxon>
        <taxon>Actinopterygii</taxon>
        <taxon>Neopterygii</taxon>
        <taxon>Teleostei</taxon>
        <taxon>Neoteleostei</taxon>
        <taxon>Acanthomorphata</taxon>
        <taxon>Ovalentaria</taxon>
        <taxon>Atherinomorphae</taxon>
        <taxon>Cyprinodontiformes</taxon>
        <taxon>Nothobranchiidae</taxon>
        <taxon>Nothobranchius</taxon>
    </lineage>
</organism>
<dbReference type="Pfam" id="PF00089">
    <property type="entry name" value="Trypsin"/>
    <property type="match status" value="1"/>
</dbReference>
<feature type="signal peptide" evidence="6">
    <location>
        <begin position="1"/>
        <end position="15"/>
    </location>
</feature>
<reference evidence="8" key="2">
    <citation type="submission" date="2020-03" db="EMBL/GenBank/DDBJ databases">
        <title>Intra-Species Differences in Population Size shape Life History and Genome Evolution.</title>
        <authorList>
            <person name="Willemsen D."/>
            <person name="Cui R."/>
            <person name="Valenzano D.R."/>
        </authorList>
    </citation>
    <scope>NUCLEOTIDE SEQUENCE</scope>
    <source>
        <strain evidence="8">GRZ</strain>
        <tissue evidence="8">Whole</tissue>
    </source>
</reference>
<keyword evidence="3" id="KW-0378">Hydrolase</keyword>
<evidence type="ECO:0000313" key="9">
    <source>
        <dbReference type="Ensembl" id="ENSNFUP00015002901.1"/>
    </source>
</evidence>
<dbReference type="InterPro" id="IPR043504">
    <property type="entry name" value="Peptidase_S1_PA_chymotrypsin"/>
</dbReference>
<dbReference type="Proteomes" id="UP000822369">
    <property type="component" value="Chromosome 3"/>
</dbReference>
<dbReference type="RefSeq" id="XP_015805613.1">
    <property type="nucleotide sequence ID" value="XM_015950127.3"/>
</dbReference>
<proteinExistence type="inferred from homology"/>
<evidence type="ECO:0000259" key="7">
    <source>
        <dbReference type="PROSITE" id="PS50240"/>
    </source>
</evidence>
<keyword evidence="10" id="KW-1185">Reference proteome</keyword>
<evidence type="ECO:0000256" key="1">
    <source>
        <dbReference type="ARBA" id="ARBA00009228"/>
    </source>
</evidence>
<sequence>MHLVLLAATLALAGAHPLHDPKECQPHSRPWHVRLQGGASCSGALINEWWIVTSFSCALSSYNTIVSLGEHDRTVEEGTEQRIPIADVILHSPYRSPIHSLALVRLAEPARIDQYVQPIPLPSRCPKPGETCSVSGWGSTTANQYEPSPRLKCITVPIVDDLTCVNTFPPYLYWGVMVCAGQANTDNCLSDDGSVMVCGGELQGVTWFNHGCTNAAHPTVYTKMCDYNGWINEVMDQYAPTELPSTTFSGTEA</sequence>
<feature type="chain" id="PRO_5044681195" evidence="6">
    <location>
        <begin position="16"/>
        <end position="253"/>
    </location>
</feature>
<dbReference type="AlphaFoldDB" id="A0A8C6KFA1"/>
<protein>
    <submittedName>
        <fullName evidence="8 9">Trypsinogen-like protein 3</fullName>
    </submittedName>
</protein>
<dbReference type="PANTHER" id="PTHR24271:SF47">
    <property type="entry name" value="KALLIKREIN-1"/>
    <property type="match status" value="1"/>
</dbReference>
<dbReference type="GeneID" id="107379393"/>
<dbReference type="SUPFAM" id="SSF50494">
    <property type="entry name" value="Trypsin-like serine proteases"/>
    <property type="match status" value="1"/>
</dbReference>
<keyword evidence="6" id="KW-0732">Signal</keyword>
<dbReference type="Ensembl" id="ENSNFUT00015003083.1">
    <property type="protein sequence ID" value="ENSNFUP00015002901.1"/>
    <property type="gene ID" value="ENSNFUG00015001473.1"/>
</dbReference>
<dbReference type="SMART" id="SM00020">
    <property type="entry name" value="Tryp_SPc"/>
    <property type="match status" value="1"/>
</dbReference>
<dbReference type="OMA" id="VIRHSPY"/>
<keyword evidence="4" id="KW-0720">Serine protease</keyword>
<dbReference type="InterPro" id="IPR009003">
    <property type="entry name" value="Peptidase_S1_PA"/>
</dbReference>
<dbReference type="Proteomes" id="UP000694548">
    <property type="component" value="Chromosome sgr05"/>
</dbReference>
<dbReference type="EMBL" id="JAAVVJ010000003">
    <property type="protein sequence ID" value="KAF7226885.1"/>
    <property type="molecule type" value="Genomic_DNA"/>
</dbReference>
<dbReference type="KEGG" id="nfu:107379393"/>
<dbReference type="GO" id="GO:0004252">
    <property type="term" value="F:serine-type endopeptidase activity"/>
    <property type="evidence" value="ECO:0007669"/>
    <property type="project" value="InterPro"/>
</dbReference>
<comment type="similarity">
    <text evidence="1">Belongs to the peptidase S1 family. Snake venom subfamily.</text>
</comment>
<keyword evidence="5" id="KW-1015">Disulfide bond</keyword>
<dbReference type="FunFam" id="2.40.10.10:FF:000010">
    <property type="entry name" value="Kallikrein related peptidase 11"/>
    <property type="match status" value="1"/>
</dbReference>
<keyword evidence="2" id="KW-0645">Protease</keyword>
<dbReference type="OrthoDB" id="10012881at2759"/>
<evidence type="ECO:0000313" key="8">
    <source>
        <dbReference type="EMBL" id="KAF7226885.1"/>
    </source>
</evidence>
<dbReference type="InterPro" id="IPR001254">
    <property type="entry name" value="Trypsin_dom"/>
</dbReference>